<dbReference type="InterPro" id="IPR050921">
    <property type="entry name" value="T4SS_GSP_E_ATPase"/>
</dbReference>
<evidence type="ECO:0000256" key="2">
    <source>
        <dbReference type="SAM" id="MobiDB-lite"/>
    </source>
</evidence>
<dbReference type="Gene3D" id="3.40.50.300">
    <property type="entry name" value="P-loop containing nucleotide triphosphate hydrolases"/>
    <property type="match status" value="1"/>
</dbReference>
<dbReference type="NCBIfam" id="TIGR03819">
    <property type="entry name" value="heli_sec_ATPase"/>
    <property type="match status" value="1"/>
</dbReference>
<name>A0A5B0E403_9MICC</name>
<dbReference type="EMBL" id="VOBL01000023">
    <property type="protein sequence ID" value="KAA0973613.1"/>
    <property type="molecule type" value="Genomic_DNA"/>
</dbReference>
<evidence type="ECO:0000313" key="4">
    <source>
        <dbReference type="EMBL" id="KAA0973613.1"/>
    </source>
</evidence>
<comment type="similarity">
    <text evidence="1">Belongs to the GSP E family.</text>
</comment>
<evidence type="ECO:0000259" key="3">
    <source>
        <dbReference type="Pfam" id="PF00437"/>
    </source>
</evidence>
<dbReference type="PANTHER" id="PTHR30486">
    <property type="entry name" value="TWITCHING MOTILITY PROTEIN PILT"/>
    <property type="match status" value="1"/>
</dbReference>
<comment type="caution">
    <text evidence="4">The sequence shown here is derived from an EMBL/GenBank/DDBJ whole genome shotgun (WGS) entry which is preliminary data.</text>
</comment>
<dbReference type="OrthoDB" id="9810761at2"/>
<feature type="region of interest" description="Disordered" evidence="2">
    <location>
        <begin position="1"/>
        <end position="38"/>
    </location>
</feature>
<feature type="compositionally biased region" description="Low complexity" evidence="2">
    <location>
        <begin position="26"/>
        <end position="38"/>
    </location>
</feature>
<sequence length="438" mass="45181">MSPQLPGDPIRQSPRAPSARGRRRWGPGAPAPGEGNAAAEEQVLEEIRRRALEQSGGLNDLDLAQAVQASGRVMGAASSTAMLRSLNDDIHGLGVLERLAQVPGTTDILVDAAGRVWVDGSTGLHTSDLAFGDPSQIRALAVRLAAAGGRRLDDAAPFVDVCLGNYRIHAVLPPISTGGPLLSIRIISSRSQALHTLVPDPAWLAALEAIIAAKLNFLVSGGTGAGKTTLLAAMLACVPGNQRIIVVEDSSELAPAHPHLIGLQARGGNVEGAGQIGMDVLVRQALRMRPDRLVVGECRGAEVREFLAAMNTGHEGAAGTLHANSILAVPARLTAMGALAAMDAPATALQAASALDVLIHMRRDPATGARRPVALGKVVLGPTGTLGVQTIHLDPTAGSDHRLEGAHGNDEPGTGGSDPDALAWFRSRLAAAGQVSPW</sequence>
<dbReference type="AlphaFoldDB" id="A0A5B0E403"/>
<feature type="domain" description="Bacterial type II secretion system protein E" evidence="3">
    <location>
        <begin position="94"/>
        <end position="359"/>
    </location>
</feature>
<dbReference type="Proteomes" id="UP000323856">
    <property type="component" value="Unassembled WGS sequence"/>
</dbReference>
<dbReference type="GO" id="GO:0016887">
    <property type="term" value="F:ATP hydrolysis activity"/>
    <property type="evidence" value="ECO:0007669"/>
    <property type="project" value="InterPro"/>
</dbReference>
<dbReference type="InterPro" id="IPR027417">
    <property type="entry name" value="P-loop_NTPase"/>
</dbReference>
<feature type="compositionally biased region" description="Basic and acidic residues" evidence="2">
    <location>
        <begin position="399"/>
        <end position="410"/>
    </location>
</feature>
<dbReference type="RefSeq" id="WP_149620688.1">
    <property type="nucleotide sequence ID" value="NZ_VOBL01000023.1"/>
</dbReference>
<reference evidence="4 5" key="1">
    <citation type="submission" date="2019-07" db="EMBL/GenBank/DDBJ databases">
        <title>Analysis of the biochemical properties, biological activity and biotechnological potential of siderophores and biosurfactants produced by Antarctic psychrotolerant bacteria.</title>
        <authorList>
            <person name="Styczynski M."/>
            <person name="Krucon T."/>
            <person name="Decewicz P."/>
            <person name="Dziewit L."/>
        </authorList>
    </citation>
    <scope>NUCLEOTIDE SEQUENCE [LARGE SCALE GENOMIC DNA]</scope>
    <source>
        <strain evidence="4 5">ANT_H27</strain>
    </source>
</reference>
<evidence type="ECO:0000256" key="1">
    <source>
        <dbReference type="ARBA" id="ARBA00006611"/>
    </source>
</evidence>
<dbReference type="InterPro" id="IPR001482">
    <property type="entry name" value="T2SS/T4SS_dom"/>
</dbReference>
<gene>
    <name evidence="4" type="ORF">FQ154_17470</name>
</gene>
<dbReference type="PANTHER" id="PTHR30486:SF6">
    <property type="entry name" value="TYPE IV PILUS RETRACTATION ATPASE PILT"/>
    <property type="match status" value="1"/>
</dbReference>
<dbReference type="Pfam" id="PF00437">
    <property type="entry name" value="T2SSE"/>
    <property type="match status" value="1"/>
</dbReference>
<dbReference type="InterPro" id="IPR022399">
    <property type="entry name" value="TadA-like_ATPase"/>
</dbReference>
<organism evidence="4 5">
    <name type="scientific">Paeniglutamicibacter gangotriensis</name>
    <dbReference type="NCBI Taxonomy" id="254787"/>
    <lineage>
        <taxon>Bacteria</taxon>
        <taxon>Bacillati</taxon>
        <taxon>Actinomycetota</taxon>
        <taxon>Actinomycetes</taxon>
        <taxon>Micrococcales</taxon>
        <taxon>Micrococcaceae</taxon>
        <taxon>Paeniglutamicibacter</taxon>
    </lineage>
</organism>
<feature type="region of interest" description="Disordered" evidence="2">
    <location>
        <begin position="395"/>
        <end position="420"/>
    </location>
</feature>
<protein>
    <submittedName>
        <fullName evidence="4">TadA family conjugal transfer-associated ATPase</fullName>
    </submittedName>
</protein>
<dbReference type="Gene3D" id="3.30.450.380">
    <property type="match status" value="1"/>
</dbReference>
<evidence type="ECO:0000313" key="5">
    <source>
        <dbReference type="Proteomes" id="UP000323856"/>
    </source>
</evidence>
<proteinExistence type="inferred from homology"/>
<dbReference type="CDD" id="cd01130">
    <property type="entry name" value="VirB11-like_ATPase"/>
    <property type="match status" value="1"/>
</dbReference>
<dbReference type="SUPFAM" id="SSF52540">
    <property type="entry name" value="P-loop containing nucleoside triphosphate hydrolases"/>
    <property type="match status" value="1"/>
</dbReference>
<accession>A0A5B0E403</accession>